<evidence type="ECO:0000256" key="5">
    <source>
        <dbReference type="ARBA" id="ARBA00023033"/>
    </source>
</evidence>
<evidence type="ECO:0000256" key="1">
    <source>
        <dbReference type="ARBA" id="ARBA00001974"/>
    </source>
</evidence>
<dbReference type="InterPro" id="IPR002938">
    <property type="entry name" value="FAD-bd"/>
</dbReference>
<keyword evidence="4" id="KW-0560">Oxidoreductase</keyword>
<evidence type="ECO:0000256" key="3">
    <source>
        <dbReference type="ARBA" id="ARBA00022827"/>
    </source>
</evidence>
<dbReference type="OrthoDB" id="655030at2759"/>
<evidence type="ECO:0000313" key="9">
    <source>
        <dbReference type="Proteomes" id="UP000235786"/>
    </source>
</evidence>
<reference evidence="8 9" key="1">
    <citation type="submission" date="2016-04" db="EMBL/GenBank/DDBJ databases">
        <title>A degradative enzymes factory behind the ericoid mycorrhizal symbiosis.</title>
        <authorList>
            <consortium name="DOE Joint Genome Institute"/>
            <person name="Martino E."/>
            <person name="Morin E."/>
            <person name="Grelet G."/>
            <person name="Kuo A."/>
            <person name="Kohler A."/>
            <person name="Daghino S."/>
            <person name="Barry K."/>
            <person name="Choi C."/>
            <person name="Cichocki N."/>
            <person name="Clum A."/>
            <person name="Copeland A."/>
            <person name="Hainaut M."/>
            <person name="Haridas S."/>
            <person name="Labutti K."/>
            <person name="Lindquist E."/>
            <person name="Lipzen A."/>
            <person name="Khouja H.-R."/>
            <person name="Murat C."/>
            <person name="Ohm R."/>
            <person name="Olson A."/>
            <person name="Spatafora J."/>
            <person name="Veneault-Fourrey C."/>
            <person name="Henrissat B."/>
            <person name="Grigoriev I."/>
            <person name="Martin F."/>
            <person name="Perotto S."/>
        </authorList>
    </citation>
    <scope>NUCLEOTIDE SEQUENCE [LARGE SCALE GENOMIC DNA]</scope>
    <source>
        <strain evidence="8 9">F</strain>
    </source>
</reference>
<dbReference type="GO" id="GO:0071949">
    <property type="term" value="F:FAD binding"/>
    <property type="evidence" value="ECO:0007669"/>
    <property type="project" value="InterPro"/>
</dbReference>
<evidence type="ECO:0000256" key="6">
    <source>
        <dbReference type="SAM" id="Phobius"/>
    </source>
</evidence>
<dbReference type="Gene3D" id="3.50.50.60">
    <property type="entry name" value="FAD/NAD(P)-binding domain"/>
    <property type="match status" value="1"/>
</dbReference>
<dbReference type="Pfam" id="PF01494">
    <property type="entry name" value="FAD_binding_3"/>
    <property type="match status" value="2"/>
</dbReference>
<dbReference type="PRINTS" id="PR00420">
    <property type="entry name" value="RNGMNOXGNASE"/>
</dbReference>
<keyword evidence="2" id="KW-0285">Flavoprotein</keyword>
<dbReference type="AlphaFoldDB" id="A0A2J6S8Z4"/>
<sequence length="468" mass="51977">MAESTPDFKIIIIGSGLSGSLLANGLSASGIKFIVYERLKRHSKREGYQIRLGGPALIGMRACLPPDRLNSVVQKFGRAAGSRSTAPILYHKDFSKLVDLTRFSAYSKSAAINRVVLRDILAEPIFESGKLVYERSFARYEIRDAGTVTERVRVWFEDGGWDECDVLIGADGSHSKVNKQLGLDNIKDISSFVTFIAKAELPTKTFLGMSQGLRAGPVMTFADNKAFYFAAYLPDKIDEHGERLKATHRDEPNFDDSVSSSMFGIHVPRETIPQDISTQTKEEKWAVVSAVLRGWSDEFHEIVELVKEADPYIYIPRASSKPQRNWRAKVSAPGSPELGNPRVWIIGDAMHAMLPTRGMGGNQSMRDAATALPLLQQLNEERLSGHVVKTDDISRACKMLEDEMIPRAFSWVRKSGGFNITPLDSSTFKGKALVFIGSLVLFILSTWYEVIGFIRQSPVVDDAPELQV</sequence>
<dbReference type="EMBL" id="KZ613938">
    <property type="protein sequence ID" value="PMD47220.1"/>
    <property type="molecule type" value="Genomic_DNA"/>
</dbReference>
<keyword evidence="9" id="KW-1185">Reference proteome</keyword>
<name>A0A2J6S8Z4_HYAVF</name>
<dbReference type="PANTHER" id="PTHR47178:SF5">
    <property type="entry name" value="FAD-BINDING DOMAIN-CONTAINING PROTEIN"/>
    <property type="match status" value="1"/>
</dbReference>
<feature type="domain" description="FAD-binding" evidence="7">
    <location>
        <begin position="330"/>
        <end position="372"/>
    </location>
</feature>
<dbReference type="InterPro" id="IPR036188">
    <property type="entry name" value="FAD/NAD-bd_sf"/>
</dbReference>
<keyword evidence="5" id="KW-0503">Monooxygenase</keyword>
<keyword evidence="6" id="KW-0812">Transmembrane</keyword>
<evidence type="ECO:0000256" key="4">
    <source>
        <dbReference type="ARBA" id="ARBA00023002"/>
    </source>
</evidence>
<keyword evidence="6" id="KW-1133">Transmembrane helix</keyword>
<dbReference type="PANTHER" id="PTHR47178">
    <property type="entry name" value="MONOOXYGENASE, FAD-BINDING"/>
    <property type="match status" value="1"/>
</dbReference>
<feature type="transmembrane region" description="Helical" evidence="6">
    <location>
        <begin position="432"/>
        <end position="454"/>
    </location>
</feature>
<evidence type="ECO:0000313" key="8">
    <source>
        <dbReference type="EMBL" id="PMD47220.1"/>
    </source>
</evidence>
<keyword evidence="6" id="KW-0472">Membrane</keyword>
<accession>A0A2J6S8Z4</accession>
<feature type="domain" description="FAD-binding" evidence="7">
    <location>
        <begin position="8"/>
        <end position="187"/>
    </location>
</feature>
<comment type="cofactor">
    <cofactor evidence="1">
        <name>FAD</name>
        <dbReference type="ChEBI" id="CHEBI:57692"/>
    </cofactor>
</comment>
<dbReference type="GO" id="GO:0004497">
    <property type="term" value="F:monooxygenase activity"/>
    <property type="evidence" value="ECO:0007669"/>
    <property type="project" value="UniProtKB-KW"/>
</dbReference>
<evidence type="ECO:0000259" key="7">
    <source>
        <dbReference type="Pfam" id="PF01494"/>
    </source>
</evidence>
<dbReference type="SUPFAM" id="SSF51905">
    <property type="entry name" value="FAD/NAD(P)-binding domain"/>
    <property type="match status" value="1"/>
</dbReference>
<gene>
    <name evidence="8" type="ORF">L207DRAFT_576013</name>
</gene>
<dbReference type="STRING" id="1149755.A0A2J6S8Z4"/>
<keyword evidence="3" id="KW-0274">FAD</keyword>
<protein>
    <submittedName>
        <fullName evidence="8">FAD/NAD(P)-binding domain-containing protein</fullName>
    </submittedName>
</protein>
<evidence type="ECO:0000256" key="2">
    <source>
        <dbReference type="ARBA" id="ARBA00022630"/>
    </source>
</evidence>
<organism evidence="8 9">
    <name type="scientific">Hyaloscypha variabilis (strain UAMH 11265 / GT02V1 / F)</name>
    <name type="common">Meliniomyces variabilis</name>
    <dbReference type="NCBI Taxonomy" id="1149755"/>
    <lineage>
        <taxon>Eukaryota</taxon>
        <taxon>Fungi</taxon>
        <taxon>Dikarya</taxon>
        <taxon>Ascomycota</taxon>
        <taxon>Pezizomycotina</taxon>
        <taxon>Leotiomycetes</taxon>
        <taxon>Helotiales</taxon>
        <taxon>Hyaloscyphaceae</taxon>
        <taxon>Hyaloscypha</taxon>
        <taxon>Hyaloscypha variabilis</taxon>
    </lineage>
</organism>
<dbReference type="Proteomes" id="UP000235786">
    <property type="component" value="Unassembled WGS sequence"/>
</dbReference>
<proteinExistence type="predicted"/>